<dbReference type="PANTHER" id="PTHR10073:SF12">
    <property type="entry name" value="DNA MISMATCH REPAIR PROTEIN MLH1"/>
    <property type="match status" value="1"/>
</dbReference>
<evidence type="ECO:0000313" key="3">
    <source>
        <dbReference type="EMBL" id="CAI6274719.1"/>
    </source>
</evidence>
<dbReference type="Proteomes" id="UP001152607">
    <property type="component" value="Unassembled WGS sequence"/>
</dbReference>
<dbReference type="GO" id="GO:0006298">
    <property type="term" value="P:mismatch repair"/>
    <property type="evidence" value="ECO:0007669"/>
    <property type="project" value="InterPro"/>
</dbReference>
<dbReference type="Pfam" id="PF13589">
    <property type="entry name" value="HATPase_c_3"/>
    <property type="match status" value="1"/>
</dbReference>
<accession>A0A9W4U403</accession>
<comment type="similarity">
    <text evidence="1">Belongs to the DNA mismatch repair MutL/HexB family.</text>
</comment>
<protein>
    <submittedName>
        <fullName evidence="3">Uncharacterized protein</fullName>
    </submittedName>
</protein>
<organism evidence="3 4">
    <name type="scientific">Periconia digitata</name>
    <dbReference type="NCBI Taxonomy" id="1303443"/>
    <lineage>
        <taxon>Eukaryota</taxon>
        <taxon>Fungi</taxon>
        <taxon>Dikarya</taxon>
        <taxon>Ascomycota</taxon>
        <taxon>Pezizomycotina</taxon>
        <taxon>Dothideomycetes</taxon>
        <taxon>Pleosporomycetidae</taxon>
        <taxon>Pleosporales</taxon>
        <taxon>Massarineae</taxon>
        <taxon>Periconiaceae</taxon>
        <taxon>Periconia</taxon>
    </lineage>
</organism>
<dbReference type="PANTHER" id="PTHR10073">
    <property type="entry name" value="DNA MISMATCH REPAIR PROTEIN MLH, PMS, MUTL"/>
    <property type="match status" value="1"/>
</dbReference>
<dbReference type="AlphaFoldDB" id="A0A9W4U403"/>
<proteinExistence type="inferred from homology"/>
<dbReference type="GO" id="GO:0140664">
    <property type="term" value="F:ATP-dependent DNA damage sensor activity"/>
    <property type="evidence" value="ECO:0007669"/>
    <property type="project" value="InterPro"/>
</dbReference>
<evidence type="ECO:0000313" key="4">
    <source>
        <dbReference type="Proteomes" id="UP001152607"/>
    </source>
</evidence>
<dbReference type="EMBL" id="CAOQHR010000001">
    <property type="protein sequence ID" value="CAI6274719.1"/>
    <property type="molecule type" value="Genomic_DNA"/>
</dbReference>
<name>A0A9W4U403_9PLEO</name>
<dbReference type="GO" id="GO:0016887">
    <property type="term" value="F:ATP hydrolysis activity"/>
    <property type="evidence" value="ECO:0007669"/>
    <property type="project" value="InterPro"/>
</dbReference>
<dbReference type="Gene3D" id="3.30.565.10">
    <property type="entry name" value="Histidine kinase-like ATPase, C-terminal domain"/>
    <property type="match status" value="1"/>
</dbReference>
<feature type="region of interest" description="Disordered" evidence="2">
    <location>
        <begin position="1"/>
        <end position="23"/>
    </location>
</feature>
<keyword evidence="4" id="KW-1185">Reference proteome</keyword>
<dbReference type="GO" id="GO:0032389">
    <property type="term" value="C:MutLalpha complex"/>
    <property type="evidence" value="ECO:0007669"/>
    <property type="project" value="TreeGrafter"/>
</dbReference>
<evidence type="ECO:0000256" key="2">
    <source>
        <dbReference type="SAM" id="MobiDB-lite"/>
    </source>
</evidence>
<comment type="caution">
    <text evidence="3">The sequence shown here is derived from an EMBL/GenBank/DDBJ whole genome shotgun (WGS) entry which is preliminary data.</text>
</comment>
<gene>
    <name evidence="3" type="ORF">PDIGIT_LOCUS1868</name>
</gene>
<dbReference type="OrthoDB" id="10263226at2759"/>
<sequence>MVDEMEITPTSPRGTKRKNDETLPLPAPRRIKALAQDVVNKIAAGEIIVAPVHALKELIENAVDAGSTALEVVIKEGGLKLLQITDNGHGIDVSRKLSIWYLSFIDHSLERGYAYPLRAVHNLKVESV</sequence>
<dbReference type="InterPro" id="IPR036890">
    <property type="entry name" value="HATPase_C_sf"/>
</dbReference>
<dbReference type="SUPFAM" id="SSF55874">
    <property type="entry name" value="ATPase domain of HSP90 chaperone/DNA topoisomerase II/histidine kinase"/>
    <property type="match status" value="1"/>
</dbReference>
<evidence type="ECO:0000256" key="1">
    <source>
        <dbReference type="ARBA" id="ARBA00006082"/>
    </source>
</evidence>
<reference evidence="3" key="1">
    <citation type="submission" date="2023-01" db="EMBL/GenBank/DDBJ databases">
        <authorList>
            <person name="Van Ghelder C."/>
            <person name="Rancurel C."/>
        </authorList>
    </citation>
    <scope>NUCLEOTIDE SEQUENCE</scope>
    <source>
        <strain evidence="3">CNCM I-4278</strain>
    </source>
</reference>
<dbReference type="InterPro" id="IPR038973">
    <property type="entry name" value="MutL/Mlh/Pms-like"/>
</dbReference>